<feature type="transmembrane region" description="Helical" evidence="1">
    <location>
        <begin position="12"/>
        <end position="33"/>
    </location>
</feature>
<organism evidence="2">
    <name type="scientific">hydrothermal vent metagenome</name>
    <dbReference type="NCBI Taxonomy" id="652676"/>
    <lineage>
        <taxon>unclassified sequences</taxon>
        <taxon>metagenomes</taxon>
        <taxon>ecological metagenomes</taxon>
    </lineage>
</organism>
<dbReference type="EMBL" id="UOEH01000261">
    <property type="protein sequence ID" value="VAV98828.1"/>
    <property type="molecule type" value="Genomic_DNA"/>
</dbReference>
<protein>
    <submittedName>
        <fullName evidence="2">Uncharacterized protein</fullName>
    </submittedName>
</protein>
<sequence length="256" mass="28896">MISRRITEHVKAQNWFAVGIDFIIVVVGVFIGLQVSNWNDARADQVRAHEFLERLHSDLAGDASSIRVRIEFNEDVLGYANQALAYAEENPSVRNADWPTVLAFFQASQLFPYSSINATYDELRSAGELGLINNQNLRAALAVYYITGSGVQASYIIRLVPEYRKTIRGLTPSVVMRHIWDKCHDESGFEQQRLLPCETPIPENQTQSILAAYLDNPDMLAQLRFWISTLITLQNLLAENEKIALDLAAQIEAELE</sequence>
<keyword evidence="1" id="KW-0812">Transmembrane</keyword>
<evidence type="ECO:0000256" key="1">
    <source>
        <dbReference type="SAM" id="Phobius"/>
    </source>
</evidence>
<keyword evidence="1" id="KW-1133">Transmembrane helix</keyword>
<gene>
    <name evidence="2" type="ORF">MNBD_ALPHA05-846</name>
</gene>
<accession>A0A3B0SDS4</accession>
<dbReference type="AlphaFoldDB" id="A0A3B0SDS4"/>
<keyword evidence="1" id="KW-0472">Membrane</keyword>
<name>A0A3B0SDS4_9ZZZZ</name>
<evidence type="ECO:0000313" key="2">
    <source>
        <dbReference type="EMBL" id="VAV98828.1"/>
    </source>
</evidence>
<proteinExistence type="predicted"/>
<reference evidence="2" key="1">
    <citation type="submission" date="2018-06" db="EMBL/GenBank/DDBJ databases">
        <authorList>
            <person name="Zhirakovskaya E."/>
        </authorList>
    </citation>
    <scope>NUCLEOTIDE SEQUENCE</scope>
</reference>